<protein>
    <recommendedName>
        <fullName evidence="3">DUF1059 domain-containing protein</fullName>
    </recommendedName>
</protein>
<comment type="caution">
    <text evidence="1">The sequence shown here is derived from an EMBL/GenBank/DDBJ whole genome shotgun (WGS) entry which is preliminary data.</text>
</comment>
<dbReference type="InterPro" id="IPR009409">
    <property type="entry name" value="DUF1059"/>
</dbReference>
<dbReference type="EMBL" id="CABPSG010000008">
    <property type="protein sequence ID" value="VVE19840.1"/>
    <property type="molecule type" value="Genomic_DNA"/>
</dbReference>
<evidence type="ECO:0008006" key="3">
    <source>
        <dbReference type="Google" id="ProtNLM"/>
    </source>
</evidence>
<dbReference type="Proteomes" id="UP000405357">
    <property type="component" value="Unassembled WGS sequence"/>
</dbReference>
<organism evidence="1 2">
    <name type="scientific">Pandoraea soli</name>
    <dbReference type="NCBI Taxonomy" id="2508293"/>
    <lineage>
        <taxon>Bacteria</taxon>
        <taxon>Pseudomonadati</taxon>
        <taxon>Pseudomonadota</taxon>
        <taxon>Betaproteobacteria</taxon>
        <taxon>Burkholderiales</taxon>
        <taxon>Burkholderiaceae</taxon>
        <taxon>Pandoraea</taxon>
    </lineage>
</organism>
<sequence>MTRKYIDCREFPSAMNCSVALSADSENELLEAAVQHAVKVHGHTDSAELRAQLRTLFHDGTPPVDAPRYA</sequence>
<name>A0ABY6W2Z3_9BURK</name>
<accession>A0ABY6W2Z3</accession>
<evidence type="ECO:0000313" key="1">
    <source>
        <dbReference type="EMBL" id="VVE19840.1"/>
    </source>
</evidence>
<dbReference type="RefSeq" id="WP_150552379.1">
    <property type="nucleotide sequence ID" value="NZ_CABPSG010000008.1"/>
</dbReference>
<gene>
    <name evidence="1" type="ORF">PSO31014_03066</name>
</gene>
<evidence type="ECO:0000313" key="2">
    <source>
        <dbReference type="Proteomes" id="UP000405357"/>
    </source>
</evidence>
<dbReference type="Pfam" id="PF06348">
    <property type="entry name" value="DUF1059"/>
    <property type="match status" value="1"/>
</dbReference>
<reference evidence="1 2" key="1">
    <citation type="submission" date="2019-08" db="EMBL/GenBank/DDBJ databases">
        <authorList>
            <person name="Peeters C."/>
        </authorList>
    </citation>
    <scope>NUCLEOTIDE SEQUENCE [LARGE SCALE GENOMIC DNA]</scope>
    <source>
        <strain evidence="1 2">LMG 31014</strain>
    </source>
</reference>
<keyword evidence="2" id="KW-1185">Reference proteome</keyword>
<proteinExistence type="predicted"/>